<dbReference type="OrthoDB" id="908406at2"/>
<dbReference type="InterPro" id="IPR049358">
    <property type="entry name" value="T6SS_TssR-like_C"/>
</dbReference>
<dbReference type="InterPro" id="IPR040530">
    <property type="entry name" value="T6SS_TssR-like_N"/>
</dbReference>
<dbReference type="Pfam" id="PF20780">
    <property type="entry name" value="TssR_M"/>
    <property type="match status" value="1"/>
</dbReference>
<evidence type="ECO:0000259" key="3">
    <source>
        <dbReference type="Pfam" id="PF20781"/>
    </source>
</evidence>
<gene>
    <name evidence="5" type="ORF">SD10_15375</name>
</gene>
<reference evidence="5 6" key="1">
    <citation type="journal article" date="2014" name="Curr. Microbiol.">
        <title>Spirosoma radiotolerans sp. nov., a gamma-radiation-resistant bacterium isolated from gamma ray-irradiated soil.</title>
        <authorList>
            <person name="Lee J.J."/>
            <person name="Srinivasan S."/>
            <person name="Lim S."/>
            <person name="Joe M."/>
            <person name="Im S."/>
            <person name="Bae S.I."/>
            <person name="Park K.R."/>
            <person name="Han J.H."/>
            <person name="Park S.H."/>
            <person name="Joo B.M."/>
            <person name="Park S.J."/>
            <person name="Kim M.K."/>
        </authorList>
    </citation>
    <scope>NUCLEOTIDE SEQUENCE [LARGE SCALE GENOMIC DNA]</scope>
    <source>
        <strain evidence="5 6">DG5A</strain>
    </source>
</reference>
<evidence type="ECO:0000259" key="4">
    <source>
        <dbReference type="Pfam" id="PF20782"/>
    </source>
</evidence>
<feature type="domain" description="Type VI secretion system TssR-like VWA" evidence="4">
    <location>
        <begin position="330"/>
        <end position="641"/>
    </location>
</feature>
<dbReference type="PATRIC" id="fig|1379870.5.peg.3341"/>
<evidence type="ECO:0000259" key="2">
    <source>
        <dbReference type="Pfam" id="PF20780"/>
    </source>
</evidence>
<feature type="domain" description="Type VI secretion system TssR-like N-terminal barrel" evidence="1">
    <location>
        <begin position="86"/>
        <end position="168"/>
    </location>
</feature>
<sequence length="831" mass="93835">MRFLPINGLFFTSNPASGLVRPPYWLAFLLLGLCAPQLATAQLPFFLRVARQPANLVPVSGNPSQIKSGVGISTEGFKASLQPPGGTPWIVYSDRTNNTTFRSSNGTVPFRKMNFMEAFYVLKERNGYLKIIKYDPALPIGNKFSRRVIADRKAAVYYGWALKSRFLLANQSSRSSDQRRAQIVSAVLAQPALLTNPDQYFSHDSVRLFTDPSQQTATETRMRLYDLAYVYKLSETRQQALVGRASWFPTDSVKQIMLGWTPIEVLQPIGQRVFVEADTINQDVRPIPFYRSVSALRRGGRDSTLVNGPFPAVSWNRLGPKYPVLKQYNTADSQSVILTNALTPLVEKRQVPVLNVTGRSISSQVLTTVRAHTNSYNLMYVIEGSSAMQPYWGELLNTIQYTVTQLTQDTTRAITLQVGATIYNEYEKTPDNKSLTLKGKVTLMPLTTNYTSLLSLISRTAPPPRNRPEPEVKCIRSGIGEALKQFAAHPNENNIIVLVGINGDVQSVVNGVLIPAALKRVECRLLSFQVFGALGDIPNNFILHSRELVQEIADRGSDLKKARLVRPDMVTPTNEFNLRMGDRNVYQLAYPDHSMVPGWVLFPRKNQALPFKELYAATDSLFLQVANESQTVTAALEKTFQRLEPQGDRVNPKLSPVYASAGMKLPVSASSLMRLDEYPYLSRAYTPAMGKDGTRWKYIALLPVDEYDGISRWLDQLSGDDIDPALNLDRFKLHNRYRQVLSEAGLSKRAAITLDQLLTSFLDLPVTNPLFKRLPIRQLISRKQVSDALLNQVLYLLRERRDYYRRIPTFRNSRFTSNERTYYWISEDLFK</sequence>
<keyword evidence="6" id="KW-1185">Reference proteome</keyword>
<organism evidence="5 6">
    <name type="scientific">Spirosoma radiotolerans</name>
    <dbReference type="NCBI Taxonomy" id="1379870"/>
    <lineage>
        <taxon>Bacteria</taxon>
        <taxon>Pseudomonadati</taxon>
        <taxon>Bacteroidota</taxon>
        <taxon>Cytophagia</taxon>
        <taxon>Cytophagales</taxon>
        <taxon>Cytophagaceae</taxon>
        <taxon>Spirosoma</taxon>
    </lineage>
</organism>
<dbReference type="HOGENOM" id="CLU_341278_0_0_10"/>
<dbReference type="AlphaFoldDB" id="A0A0E3V880"/>
<proteinExistence type="predicted"/>
<evidence type="ECO:0000259" key="1">
    <source>
        <dbReference type="Pfam" id="PF17643"/>
    </source>
</evidence>
<name>A0A0E3V880_9BACT</name>
<dbReference type="RefSeq" id="WP_046574832.1">
    <property type="nucleotide sequence ID" value="NZ_CP010429.1"/>
</dbReference>
<accession>A0A0E3V880</accession>
<dbReference type="InterPro" id="IPR049359">
    <property type="entry name" value="T6SS_TssR-like_dom_2"/>
</dbReference>
<protein>
    <submittedName>
        <fullName evidence="5">Uncharacterized protein</fullName>
    </submittedName>
</protein>
<evidence type="ECO:0000313" key="6">
    <source>
        <dbReference type="Proteomes" id="UP000033054"/>
    </source>
</evidence>
<dbReference type="Pfam" id="PF20781">
    <property type="entry name" value="TssR_C"/>
    <property type="match status" value="1"/>
</dbReference>
<dbReference type="Pfam" id="PF20782">
    <property type="entry name" value="TssR_VWA"/>
    <property type="match status" value="1"/>
</dbReference>
<feature type="domain" description="Type VI secretion system TssR-like C-terminal" evidence="3">
    <location>
        <begin position="748"/>
        <end position="830"/>
    </location>
</feature>
<dbReference type="Pfam" id="PF17643">
    <property type="entry name" value="TssR"/>
    <property type="match status" value="1"/>
</dbReference>
<dbReference type="EMBL" id="CP010429">
    <property type="protein sequence ID" value="AKD56071.1"/>
    <property type="molecule type" value="Genomic_DNA"/>
</dbReference>
<dbReference type="Proteomes" id="UP000033054">
    <property type="component" value="Chromosome"/>
</dbReference>
<evidence type="ECO:0000313" key="5">
    <source>
        <dbReference type="EMBL" id="AKD56071.1"/>
    </source>
</evidence>
<dbReference type="STRING" id="1379870.SD10_15375"/>
<dbReference type="KEGG" id="srd:SD10_15375"/>
<dbReference type="InterPro" id="IPR049360">
    <property type="entry name" value="T6SS_TssR-like_VWA"/>
</dbReference>
<feature type="domain" description="Type VI secretion system TssR-like second" evidence="2">
    <location>
        <begin position="187"/>
        <end position="268"/>
    </location>
</feature>